<reference evidence="2" key="1">
    <citation type="journal article" date="2022" name="Int. J. Mol. Sci.">
        <title>Draft Genome of Tanacetum Coccineum: Genomic Comparison of Closely Related Tanacetum-Family Plants.</title>
        <authorList>
            <person name="Yamashiro T."/>
            <person name="Shiraishi A."/>
            <person name="Nakayama K."/>
            <person name="Satake H."/>
        </authorList>
    </citation>
    <scope>NUCLEOTIDE SEQUENCE</scope>
</reference>
<dbReference type="PANTHER" id="PTHR11743">
    <property type="entry name" value="VOLTAGE-DEPENDENT ANION-SELECTIVE CHANNEL"/>
    <property type="match status" value="1"/>
</dbReference>
<evidence type="ECO:0000313" key="3">
    <source>
        <dbReference type="Proteomes" id="UP001151760"/>
    </source>
</evidence>
<proteinExistence type="inferred from homology"/>
<dbReference type="Proteomes" id="UP001151760">
    <property type="component" value="Unassembled WGS sequence"/>
</dbReference>
<comment type="caution">
    <text evidence="2">The sequence shown here is derived from an EMBL/GenBank/DDBJ whole genome shotgun (WGS) entry which is preliminary data.</text>
</comment>
<dbReference type="Gene3D" id="2.40.160.10">
    <property type="entry name" value="Porin"/>
    <property type="match status" value="1"/>
</dbReference>
<evidence type="ECO:0000256" key="1">
    <source>
        <dbReference type="ARBA" id="ARBA00009624"/>
    </source>
</evidence>
<dbReference type="InterPro" id="IPR027246">
    <property type="entry name" value="Porin_Euk/Tom40"/>
</dbReference>
<dbReference type="Pfam" id="PF01459">
    <property type="entry name" value="Porin_3"/>
    <property type="match status" value="1"/>
</dbReference>
<organism evidence="2 3">
    <name type="scientific">Tanacetum coccineum</name>
    <dbReference type="NCBI Taxonomy" id="301880"/>
    <lineage>
        <taxon>Eukaryota</taxon>
        <taxon>Viridiplantae</taxon>
        <taxon>Streptophyta</taxon>
        <taxon>Embryophyta</taxon>
        <taxon>Tracheophyta</taxon>
        <taxon>Spermatophyta</taxon>
        <taxon>Magnoliopsida</taxon>
        <taxon>eudicotyledons</taxon>
        <taxon>Gunneridae</taxon>
        <taxon>Pentapetalae</taxon>
        <taxon>asterids</taxon>
        <taxon>campanulids</taxon>
        <taxon>Asterales</taxon>
        <taxon>Asteraceae</taxon>
        <taxon>Asteroideae</taxon>
        <taxon>Anthemideae</taxon>
        <taxon>Anthemidinae</taxon>
        <taxon>Tanacetum</taxon>
    </lineage>
</organism>
<sequence length="148" mass="15780">MIHISNLLTILATTSSGTKKGEVPLADVNNTQLKRSNITTDFKVDTYSNLFTTIIVDEAAPELKAILCFNVPDQNSGKLELQYFHDYTGICASVGLTTNPIVNFSGVVGTSIGSVGTDVSFDAKTGNFTKYNAGLSYSNADLIAAFTL</sequence>
<dbReference type="PANTHER" id="PTHR11743:SF60">
    <property type="entry name" value="MITOCHONDRIAL OUTER MEMBRANE PROTEIN PORIN 1"/>
    <property type="match status" value="1"/>
</dbReference>
<accession>A0ABQ5F9S0</accession>
<keyword evidence="3" id="KW-1185">Reference proteome</keyword>
<dbReference type="InterPro" id="IPR001925">
    <property type="entry name" value="Porin_Euk"/>
</dbReference>
<dbReference type="EMBL" id="BQNB010017136">
    <property type="protein sequence ID" value="GJT59749.1"/>
    <property type="molecule type" value="Genomic_DNA"/>
</dbReference>
<gene>
    <name evidence="2" type="ORF">Tco_1003282</name>
</gene>
<evidence type="ECO:0000313" key="2">
    <source>
        <dbReference type="EMBL" id="GJT59749.1"/>
    </source>
</evidence>
<protein>
    <submittedName>
        <fullName evidence="2">Mitochondrial outer membrane protein porin of 34 kDa</fullName>
    </submittedName>
</protein>
<name>A0ABQ5F9S0_9ASTR</name>
<comment type="similarity">
    <text evidence="1">Belongs to the eukaryotic mitochondrial porin (TC 1.B.8.1) family.</text>
</comment>
<dbReference type="InterPro" id="IPR023614">
    <property type="entry name" value="Porin_dom_sf"/>
</dbReference>
<reference evidence="2" key="2">
    <citation type="submission" date="2022-01" db="EMBL/GenBank/DDBJ databases">
        <authorList>
            <person name="Yamashiro T."/>
            <person name="Shiraishi A."/>
            <person name="Satake H."/>
            <person name="Nakayama K."/>
        </authorList>
    </citation>
    <scope>NUCLEOTIDE SEQUENCE</scope>
</reference>